<dbReference type="InterPro" id="IPR004036">
    <property type="entry name" value="Endonuclease-III-like_CS2"/>
</dbReference>
<dbReference type="Pfam" id="PF00633">
    <property type="entry name" value="HHH"/>
    <property type="match status" value="1"/>
</dbReference>
<dbReference type="AlphaFoldDB" id="A0A3B0SMI1"/>
<keyword evidence="9 15" id="KW-0378">Hydrolase</keyword>
<evidence type="ECO:0000256" key="2">
    <source>
        <dbReference type="ARBA" id="ARBA00001966"/>
    </source>
</evidence>
<evidence type="ECO:0000256" key="8">
    <source>
        <dbReference type="ARBA" id="ARBA00022763"/>
    </source>
</evidence>
<dbReference type="GO" id="GO:0034039">
    <property type="term" value="F:8-oxo-7,8-dihydroguanine DNA N-glycosylase activity"/>
    <property type="evidence" value="ECO:0007669"/>
    <property type="project" value="TreeGrafter"/>
</dbReference>
<evidence type="ECO:0000256" key="6">
    <source>
        <dbReference type="ARBA" id="ARBA00022485"/>
    </source>
</evidence>
<dbReference type="InterPro" id="IPR015797">
    <property type="entry name" value="NUDIX_hydrolase-like_dom_sf"/>
</dbReference>
<keyword evidence="10" id="KW-0408">Iron</keyword>
<dbReference type="EMBL" id="UOEJ01000275">
    <property type="protein sequence ID" value="VAW07471.1"/>
    <property type="molecule type" value="Genomic_DNA"/>
</dbReference>
<evidence type="ECO:0000256" key="11">
    <source>
        <dbReference type="ARBA" id="ARBA00023014"/>
    </source>
</evidence>
<comment type="cofactor">
    <cofactor evidence="2">
        <name>[4Fe-4S] cluster</name>
        <dbReference type="ChEBI" id="CHEBI:49883"/>
    </cofactor>
</comment>
<dbReference type="Pfam" id="PF14815">
    <property type="entry name" value="NUDIX_4"/>
    <property type="match status" value="1"/>
</dbReference>
<dbReference type="SMART" id="SM00478">
    <property type="entry name" value="ENDO3c"/>
    <property type="match status" value="1"/>
</dbReference>
<evidence type="ECO:0000256" key="4">
    <source>
        <dbReference type="ARBA" id="ARBA00012045"/>
    </source>
</evidence>
<dbReference type="NCBIfam" id="TIGR01084">
    <property type="entry name" value="mutY"/>
    <property type="match status" value="1"/>
</dbReference>
<dbReference type="InterPro" id="IPR023170">
    <property type="entry name" value="HhH_base_excis_C"/>
</dbReference>
<dbReference type="GO" id="GO:0051539">
    <property type="term" value="F:4 iron, 4 sulfur cluster binding"/>
    <property type="evidence" value="ECO:0007669"/>
    <property type="project" value="UniProtKB-KW"/>
</dbReference>
<evidence type="ECO:0000256" key="12">
    <source>
        <dbReference type="ARBA" id="ARBA00023204"/>
    </source>
</evidence>
<dbReference type="InterPro" id="IPR029119">
    <property type="entry name" value="MutY_C"/>
</dbReference>
<dbReference type="PANTHER" id="PTHR42944">
    <property type="entry name" value="ADENINE DNA GLYCOSYLASE"/>
    <property type="match status" value="1"/>
</dbReference>
<sequence length="393" mass="44728">MVEFWAEKRKIPSLDSAIKSYIVRLFNITGLMDNISPSHDPAELSDTLLDWYDENARQLPWRIRPGSGERPDPYAIWLSEIMLQQTTVVTVIPYFEKFIQLWPTIGDLASAELDQILSAWAGLGYYARARNLHKCARYIVGELNGNFPDREQELLRLPGVGPYTAAAIAAIAFGQKATVMDGNIERVMARMFNVTTPLPEARPELKAWAERMTPDHRAGDYAQAVMDLGADICGAKILKCSGRCPWEDNCQGNTLGTADQLPRRKSKMAKLTRRGYAFWAEYQGHLWLCRRPESGLLGGMMEVPSSEWLETDSWDEVPMPQIPIIANWKETPGMVRHSFTHFHLELKVIRLELLEMIELQEGGWFPFSRIENLALPTVMMKIIDHLKEPVLDL</sequence>
<keyword evidence="11" id="KW-0411">Iron-sulfur</keyword>
<keyword evidence="13 15" id="KW-0326">Glycosidase</keyword>
<dbReference type="GO" id="GO:0006284">
    <property type="term" value="P:base-excision repair"/>
    <property type="evidence" value="ECO:0007669"/>
    <property type="project" value="InterPro"/>
</dbReference>
<name>A0A3B0SMI1_9ZZZZ</name>
<evidence type="ECO:0000256" key="10">
    <source>
        <dbReference type="ARBA" id="ARBA00023004"/>
    </source>
</evidence>
<evidence type="ECO:0000313" key="15">
    <source>
        <dbReference type="EMBL" id="VAW07471.1"/>
    </source>
</evidence>
<dbReference type="GO" id="GO:0000701">
    <property type="term" value="F:purine-specific mismatch base pair DNA N-glycosylase activity"/>
    <property type="evidence" value="ECO:0007669"/>
    <property type="project" value="UniProtKB-EC"/>
</dbReference>
<evidence type="ECO:0000256" key="3">
    <source>
        <dbReference type="ARBA" id="ARBA00008343"/>
    </source>
</evidence>
<dbReference type="EC" id="3.2.2.31" evidence="4"/>
<dbReference type="InterPro" id="IPR011257">
    <property type="entry name" value="DNA_glycosylase"/>
</dbReference>
<keyword evidence="6" id="KW-0004">4Fe-4S</keyword>
<dbReference type="Gene3D" id="1.10.1670.10">
    <property type="entry name" value="Helix-hairpin-Helix base-excision DNA repair enzymes (C-terminal)"/>
    <property type="match status" value="1"/>
</dbReference>
<dbReference type="InterPro" id="IPR003265">
    <property type="entry name" value="HhH-GPD_domain"/>
</dbReference>
<dbReference type="PROSITE" id="PS01155">
    <property type="entry name" value="ENDONUCLEASE_III_2"/>
    <property type="match status" value="1"/>
</dbReference>
<dbReference type="GO" id="GO:0006298">
    <property type="term" value="P:mismatch repair"/>
    <property type="evidence" value="ECO:0007669"/>
    <property type="project" value="TreeGrafter"/>
</dbReference>
<dbReference type="SUPFAM" id="SSF48150">
    <property type="entry name" value="DNA-glycosylase"/>
    <property type="match status" value="1"/>
</dbReference>
<organism evidence="15">
    <name type="scientific">hydrothermal vent metagenome</name>
    <dbReference type="NCBI Taxonomy" id="652676"/>
    <lineage>
        <taxon>unclassified sequences</taxon>
        <taxon>metagenomes</taxon>
        <taxon>ecological metagenomes</taxon>
    </lineage>
</organism>
<evidence type="ECO:0000256" key="5">
    <source>
        <dbReference type="ARBA" id="ARBA00022023"/>
    </source>
</evidence>
<dbReference type="InterPro" id="IPR005760">
    <property type="entry name" value="A/G_AdeGlyc_MutY"/>
</dbReference>
<evidence type="ECO:0000259" key="14">
    <source>
        <dbReference type="SMART" id="SM00478"/>
    </source>
</evidence>
<reference evidence="15" key="1">
    <citation type="submission" date="2018-06" db="EMBL/GenBank/DDBJ databases">
        <authorList>
            <person name="Zhirakovskaya E."/>
        </authorList>
    </citation>
    <scope>NUCLEOTIDE SEQUENCE</scope>
</reference>
<dbReference type="CDD" id="cd00056">
    <property type="entry name" value="ENDO3c"/>
    <property type="match status" value="1"/>
</dbReference>
<dbReference type="Gene3D" id="3.90.79.10">
    <property type="entry name" value="Nucleoside Triphosphate Pyrophosphohydrolase"/>
    <property type="match status" value="1"/>
</dbReference>
<dbReference type="SUPFAM" id="SSF55811">
    <property type="entry name" value="Nudix"/>
    <property type="match status" value="1"/>
</dbReference>
<dbReference type="InterPro" id="IPR000445">
    <property type="entry name" value="HhH_motif"/>
</dbReference>
<comment type="catalytic activity">
    <reaction evidence="1">
        <text>Hydrolyzes free adenine bases from 7,8-dihydro-8-oxoguanine:adenine mismatched double-stranded DNA, leaving an apurinic site.</text>
        <dbReference type="EC" id="3.2.2.31"/>
    </reaction>
</comment>
<feature type="domain" description="HhH-GPD" evidence="14">
    <location>
        <begin position="82"/>
        <end position="231"/>
    </location>
</feature>
<dbReference type="GO" id="GO:0032357">
    <property type="term" value="F:oxidized purine DNA binding"/>
    <property type="evidence" value="ECO:0007669"/>
    <property type="project" value="TreeGrafter"/>
</dbReference>
<dbReference type="InterPro" id="IPR044298">
    <property type="entry name" value="MIG/MutY"/>
</dbReference>
<evidence type="ECO:0000256" key="7">
    <source>
        <dbReference type="ARBA" id="ARBA00022723"/>
    </source>
</evidence>
<protein>
    <recommendedName>
        <fullName evidence="5">Adenine DNA glycosylase</fullName>
        <ecNumber evidence="4">3.2.2.31</ecNumber>
    </recommendedName>
</protein>
<keyword evidence="8" id="KW-0227">DNA damage</keyword>
<dbReference type="Gene3D" id="1.10.340.30">
    <property type="entry name" value="Hypothetical protein, domain 2"/>
    <property type="match status" value="1"/>
</dbReference>
<evidence type="ECO:0000256" key="1">
    <source>
        <dbReference type="ARBA" id="ARBA00000843"/>
    </source>
</evidence>
<dbReference type="FunFam" id="1.10.340.30:FF:000002">
    <property type="entry name" value="Adenine DNA glycosylase"/>
    <property type="match status" value="1"/>
</dbReference>
<gene>
    <name evidence="15" type="ORF">MNBD_ALPHA01-1021</name>
</gene>
<accession>A0A3B0SMI1</accession>
<dbReference type="CDD" id="cd03431">
    <property type="entry name" value="NUDIX_DNA_Glycosylase_C-MutY"/>
    <property type="match status" value="1"/>
</dbReference>
<dbReference type="Pfam" id="PF00730">
    <property type="entry name" value="HhH-GPD"/>
    <property type="match status" value="1"/>
</dbReference>
<dbReference type="PANTHER" id="PTHR42944:SF1">
    <property type="entry name" value="ADENINE DNA GLYCOSYLASE"/>
    <property type="match status" value="1"/>
</dbReference>
<evidence type="ECO:0000256" key="13">
    <source>
        <dbReference type="ARBA" id="ARBA00023295"/>
    </source>
</evidence>
<dbReference type="GO" id="GO:0046872">
    <property type="term" value="F:metal ion binding"/>
    <property type="evidence" value="ECO:0007669"/>
    <property type="project" value="UniProtKB-KW"/>
</dbReference>
<keyword evidence="12" id="KW-0234">DNA repair</keyword>
<comment type="similarity">
    <text evidence="3">Belongs to the Nth/MutY family.</text>
</comment>
<evidence type="ECO:0000256" key="9">
    <source>
        <dbReference type="ARBA" id="ARBA00022801"/>
    </source>
</evidence>
<proteinExistence type="inferred from homology"/>
<keyword evidence="7" id="KW-0479">Metal-binding</keyword>
<dbReference type="GO" id="GO:0035485">
    <property type="term" value="F:adenine/guanine mispair binding"/>
    <property type="evidence" value="ECO:0007669"/>
    <property type="project" value="TreeGrafter"/>
</dbReference>